<name>A0A5B8J7K9_9RHOB</name>
<sequence length="688" mass="76365">MPAMSQETPRSTTNELGFYGLPGLMDMPTGEVMPDGEIATTISTFGGVTRATLSFQVMPRVSGSFRYSQFKDWDSGGFSTYYDRSFDLRIQLLQESRYVPSVTLGFQDVVGTGIWSGEFLAASKSFGDKVTVTGGLGWGRLGSYGSIGGTGTRPDREVGEGGEFEADQWFRGDYAPFAGIAWRPIPKLTLKAEYSSDDYTTESDDLGIFEKDSPYNFGVEYQLTEDVRLGAYSMYGSEFGFTASVSINPKNPPQGGIRDSAPPPVLPRPSRADRPELYVTDWVESREDRSEVETMTAEALLEQGMELEALSLSAQSATAYMRNAKYRADAQALGRTARVMARVMPSSVEQFTIVQMVDGIRLPGVTFARKDIEYFEVQPDGAEQMLARAQIQQLPLKPEAGDYVDGIYPQFGWEIAPYLRTSLFDPDQPFRADLGVTAGASWRPTAGLLFAGSVNKKVVGNLDKIERESNSELPHVRSDFALYDKEGDPWIDTLYGAYYFQPGDAFYGRMTAGYLERMYAGVSGEVLYAPHDTKWALGAELNYAQQRDYDGGFGLRDYDVVTGHASLYWQFTDDFQAQVDVGRYLAGDYGATLGIERVFENGWRVGAFATKTDVSSEDFGEGSFDKGITMTIPLDWMTGRSTRSASSFTVRPLTRDGGARLSVPGRLYGKVDDGQDYRREEEWGRFWR</sequence>
<feature type="region of interest" description="Disordered" evidence="1">
    <location>
        <begin position="250"/>
        <end position="272"/>
    </location>
</feature>
<dbReference type="InterPro" id="IPR010344">
    <property type="entry name" value="YbjH"/>
</dbReference>
<gene>
    <name evidence="2" type="ORF">FPZ52_11060</name>
</gene>
<evidence type="ECO:0000256" key="1">
    <source>
        <dbReference type="SAM" id="MobiDB-lite"/>
    </source>
</evidence>
<proteinExistence type="predicted"/>
<keyword evidence="3" id="KW-1185">Reference proteome</keyword>
<dbReference type="AlphaFoldDB" id="A0A5B8J7K9"/>
<reference evidence="2 3" key="1">
    <citation type="submission" date="2019-07" db="EMBL/GenBank/DDBJ databases">
        <title>Litoreibacter alkalisoli sp. nov., isolated from saline-alkaline soil.</title>
        <authorList>
            <person name="Wang S."/>
            <person name="Xu L."/>
            <person name="Xing Y.-T."/>
            <person name="Sun J.-Q."/>
        </authorList>
    </citation>
    <scope>NUCLEOTIDE SEQUENCE [LARGE SCALE GENOMIC DNA]</scope>
    <source>
        <strain evidence="2 3">LN3S51</strain>
    </source>
</reference>
<evidence type="ECO:0000313" key="2">
    <source>
        <dbReference type="EMBL" id="QDY70340.1"/>
    </source>
</evidence>
<dbReference type="EMBL" id="CP042261">
    <property type="protein sequence ID" value="QDY70340.1"/>
    <property type="molecule type" value="Genomic_DNA"/>
</dbReference>
<protein>
    <submittedName>
        <fullName evidence="2">YjbH domain-containing protein</fullName>
    </submittedName>
</protein>
<dbReference type="OrthoDB" id="19542at2"/>
<dbReference type="Pfam" id="PF06082">
    <property type="entry name" value="YjbH"/>
    <property type="match status" value="1"/>
</dbReference>
<dbReference type="Proteomes" id="UP000318483">
    <property type="component" value="Chromosome"/>
</dbReference>
<evidence type="ECO:0000313" key="3">
    <source>
        <dbReference type="Proteomes" id="UP000318483"/>
    </source>
</evidence>
<organism evidence="2 3">
    <name type="scientific">Qingshengfaniella alkalisoli</name>
    <dbReference type="NCBI Taxonomy" id="2599296"/>
    <lineage>
        <taxon>Bacteria</taxon>
        <taxon>Pseudomonadati</taxon>
        <taxon>Pseudomonadota</taxon>
        <taxon>Alphaproteobacteria</taxon>
        <taxon>Rhodobacterales</taxon>
        <taxon>Paracoccaceae</taxon>
        <taxon>Qingshengfaniella</taxon>
    </lineage>
</organism>
<dbReference type="KEGG" id="lit:FPZ52_11060"/>
<accession>A0A5B8J7K9</accession>